<evidence type="ECO:0000313" key="3">
    <source>
        <dbReference type="Proteomes" id="UP000237000"/>
    </source>
</evidence>
<organism evidence="2 3">
    <name type="scientific">Trema orientale</name>
    <name type="common">Charcoal tree</name>
    <name type="synonym">Celtis orientalis</name>
    <dbReference type="NCBI Taxonomy" id="63057"/>
    <lineage>
        <taxon>Eukaryota</taxon>
        <taxon>Viridiplantae</taxon>
        <taxon>Streptophyta</taxon>
        <taxon>Embryophyta</taxon>
        <taxon>Tracheophyta</taxon>
        <taxon>Spermatophyta</taxon>
        <taxon>Magnoliopsida</taxon>
        <taxon>eudicotyledons</taxon>
        <taxon>Gunneridae</taxon>
        <taxon>Pentapetalae</taxon>
        <taxon>rosids</taxon>
        <taxon>fabids</taxon>
        <taxon>Rosales</taxon>
        <taxon>Cannabaceae</taxon>
        <taxon>Trema</taxon>
    </lineage>
</organism>
<accession>A0A2P5ECE1</accession>
<reference evidence="3" key="1">
    <citation type="submission" date="2016-06" db="EMBL/GenBank/DDBJ databases">
        <title>Parallel loss of symbiosis genes in relatives of nitrogen-fixing non-legume Parasponia.</title>
        <authorList>
            <person name="Van Velzen R."/>
            <person name="Holmer R."/>
            <person name="Bu F."/>
            <person name="Rutten L."/>
            <person name="Van Zeijl A."/>
            <person name="Liu W."/>
            <person name="Santuari L."/>
            <person name="Cao Q."/>
            <person name="Sharma T."/>
            <person name="Shen D."/>
            <person name="Roswanjaya Y."/>
            <person name="Wardhani T."/>
            <person name="Kalhor M.S."/>
            <person name="Jansen J."/>
            <person name="Van den Hoogen J."/>
            <person name="Gungor B."/>
            <person name="Hartog M."/>
            <person name="Hontelez J."/>
            <person name="Verver J."/>
            <person name="Yang W.-C."/>
            <person name="Schijlen E."/>
            <person name="Repin R."/>
            <person name="Schilthuizen M."/>
            <person name="Schranz E."/>
            <person name="Heidstra R."/>
            <person name="Miyata K."/>
            <person name="Fedorova E."/>
            <person name="Kohlen W."/>
            <person name="Bisseling T."/>
            <person name="Smit S."/>
            <person name="Geurts R."/>
        </authorList>
    </citation>
    <scope>NUCLEOTIDE SEQUENCE [LARGE SCALE GENOMIC DNA]</scope>
    <source>
        <strain evidence="3">cv. RG33-2</strain>
    </source>
</reference>
<dbReference type="OrthoDB" id="1849062at2759"/>
<dbReference type="Pfam" id="PF03140">
    <property type="entry name" value="DUF247"/>
    <property type="match status" value="1"/>
</dbReference>
<protein>
    <submittedName>
        <fullName evidence="2">Uncharacterized protein</fullName>
    </submittedName>
</protein>
<keyword evidence="1" id="KW-0812">Transmembrane</keyword>
<sequence>MPEHLENISVEEYPMSDADIYLGREISSELQPETTTCEEVTSQQRITKIQRVPEIMRQVQGNSNEYYTPREIAIGPLHAVPGNDHLGKKRFDRTAINYDLSNTTEREEWADDVLGRLSSKKIEFVNNIYLFILMNVMAPVDKKSWERYERNRIGEEENQVQLFVGKEPVHLLDLLRSEILFDDGFQRESRRSSDLFPDYKWSFRNVQDLKTVGITLKPCYTSGLRSVSFTRFFIFGQLKLPPLIVDYSTASKLLNLVAYEMCSDNYTTNYGVTSYLSFLDSLIDSEQDVKDLRSAHILRNRLSSDAEVAQLFNSIGSNLVLDDTYSEVKNKIQNHYERIEAVWIAQFFNEHLRNPWTFLALLAAIAALLLTGIQTYYAIHPKT</sequence>
<keyword evidence="3" id="KW-1185">Reference proteome</keyword>
<proteinExistence type="predicted"/>
<name>A0A2P5ECE1_TREOI</name>
<keyword evidence="1" id="KW-0472">Membrane</keyword>
<dbReference type="PANTHER" id="PTHR31170:SF25">
    <property type="entry name" value="BNAA09G04570D PROTEIN"/>
    <property type="match status" value="1"/>
</dbReference>
<dbReference type="PANTHER" id="PTHR31170">
    <property type="entry name" value="BNAC04G53230D PROTEIN"/>
    <property type="match status" value="1"/>
</dbReference>
<dbReference type="EMBL" id="JXTC01000182">
    <property type="protein sequence ID" value="PON83198.1"/>
    <property type="molecule type" value="Genomic_DNA"/>
</dbReference>
<comment type="caution">
    <text evidence="2">The sequence shown here is derived from an EMBL/GenBank/DDBJ whole genome shotgun (WGS) entry which is preliminary data.</text>
</comment>
<dbReference type="Proteomes" id="UP000237000">
    <property type="component" value="Unassembled WGS sequence"/>
</dbReference>
<dbReference type="InterPro" id="IPR004158">
    <property type="entry name" value="DUF247_pln"/>
</dbReference>
<dbReference type="InParanoid" id="A0A2P5ECE1"/>
<dbReference type="STRING" id="63057.A0A2P5ECE1"/>
<keyword evidence="1" id="KW-1133">Transmembrane helix</keyword>
<dbReference type="AlphaFoldDB" id="A0A2P5ECE1"/>
<evidence type="ECO:0000256" key="1">
    <source>
        <dbReference type="SAM" id="Phobius"/>
    </source>
</evidence>
<evidence type="ECO:0000313" key="2">
    <source>
        <dbReference type="EMBL" id="PON83198.1"/>
    </source>
</evidence>
<gene>
    <name evidence="2" type="ORF">TorRG33x02_210320</name>
</gene>
<feature type="transmembrane region" description="Helical" evidence="1">
    <location>
        <begin position="356"/>
        <end position="379"/>
    </location>
</feature>